<protein>
    <submittedName>
        <fullName evidence="2">Uncharacterized protein</fullName>
    </submittedName>
</protein>
<dbReference type="AlphaFoldDB" id="A0A1L9TQW1"/>
<evidence type="ECO:0000256" key="1">
    <source>
        <dbReference type="SAM" id="MobiDB-lite"/>
    </source>
</evidence>
<dbReference type="STRING" id="1036612.A0A1L9TQW1"/>
<name>A0A1L9TQW1_9EURO</name>
<dbReference type="OrthoDB" id="5401486at2759"/>
<dbReference type="Proteomes" id="UP000184356">
    <property type="component" value="Unassembled WGS sequence"/>
</dbReference>
<dbReference type="RefSeq" id="XP_040705625.1">
    <property type="nucleotide sequence ID" value="XM_040846072.1"/>
</dbReference>
<reference evidence="3" key="1">
    <citation type="journal article" date="2017" name="Genome Biol.">
        <title>Comparative genomics reveals high biological diversity and specific adaptations in the industrially and medically important fungal genus Aspergillus.</title>
        <authorList>
            <person name="de Vries R.P."/>
            <person name="Riley R."/>
            <person name="Wiebenga A."/>
            <person name="Aguilar-Osorio G."/>
            <person name="Amillis S."/>
            <person name="Uchima C.A."/>
            <person name="Anderluh G."/>
            <person name="Asadollahi M."/>
            <person name="Askin M."/>
            <person name="Barry K."/>
            <person name="Battaglia E."/>
            <person name="Bayram O."/>
            <person name="Benocci T."/>
            <person name="Braus-Stromeyer S.A."/>
            <person name="Caldana C."/>
            <person name="Canovas D."/>
            <person name="Cerqueira G.C."/>
            <person name="Chen F."/>
            <person name="Chen W."/>
            <person name="Choi C."/>
            <person name="Clum A."/>
            <person name="Dos Santos R.A."/>
            <person name="Damasio A.R."/>
            <person name="Diallinas G."/>
            <person name="Emri T."/>
            <person name="Fekete E."/>
            <person name="Flipphi M."/>
            <person name="Freyberg S."/>
            <person name="Gallo A."/>
            <person name="Gournas C."/>
            <person name="Habgood R."/>
            <person name="Hainaut M."/>
            <person name="Harispe M.L."/>
            <person name="Henrissat B."/>
            <person name="Hilden K.S."/>
            <person name="Hope R."/>
            <person name="Hossain A."/>
            <person name="Karabika E."/>
            <person name="Karaffa L."/>
            <person name="Karanyi Z."/>
            <person name="Krasevec N."/>
            <person name="Kuo A."/>
            <person name="Kusch H."/>
            <person name="LaButti K."/>
            <person name="Lagendijk E.L."/>
            <person name="Lapidus A."/>
            <person name="Levasseur A."/>
            <person name="Lindquist E."/>
            <person name="Lipzen A."/>
            <person name="Logrieco A.F."/>
            <person name="MacCabe A."/>
            <person name="Maekelae M.R."/>
            <person name="Malavazi I."/>
            <person name="Melin P."/>
            <person name="Meyer V."/>
            <person name="Mielnichuk N."/>
            <person name="Miskei M."/>
            <person name="Molnar A.P."/>
            <person name="Mule G."/>
            <person name="Ngan C.Y."/>
            <person name="Orejas M."/>
            <person name="Orosz E."/>
            <person name="Ouedraogo J.P."/>
            <person name="Overkamp K.M."/>
            <person name="Park H.-S."/>
            <person name="Perrone G."/>
            <person name="Piumi F."/>
            <person name="Punt P.J."/>
            <person name="Ram A.F."/>
            <person name="Ramon A."/>
            <person name="Rauscher S."/>
            <person name="Record E."/>
            <person name="Riano-Pachon D.M."/>
            <person name="Robert V."/>
            <person name="Roehrig J."/>
            <person name="Ruller R."/>
            <person name="Salamov A."/>
            <person name="Salih N.S."/>
            <person name="Samson R.A."/>
            <person name="Sandor E."/>
            <person name="Sanguinetti M."/>
            <person name="Schuetze T."/>
            <person name="Sepcic K."/>
            <person name="Shelest E."/>
            <person name="Sherlock G."/>
            <person name="Sophianopoulou V."/>
            <person name="Squina F.M."/>
            <person name="Sun H."/>
            <person name="Susca A."/>
            <person name="Todd R.B."/>
            <person name="Tsang A."/>
            <person name="Unkles S.E."/>
            <person name="van de Wiele N."/>
            <person name="van Rossen-Uffink D."/>
            <person name="Oliveira J.V."/>
            <person name="Vesth T.C."/>
            <person name="Visser J."/>
            <person name="Yu J.-H."/>
            <person name="Zhou M."/>
            <person name="Andersen M.R."/>
            <person name="Archer D.B."/>
            <person name="Baker S.E."/>
            <person name="Benoit I."/>
            <person name="Brakhage A.A."/>
            <person name="Braus G.H."/>
            <person name="Fischer R."/>
            <person name="Frisvad J.C."/>
            <person name="Goldman G.H."/>
            <person name="Houbraken J."/>
            <person name="Oakley B."/>
            <person name="Pocsi I."/>
            <person name="Scazzocchio C."/>
            <person name="Seiboth B."/>
            <person name="vanKuyk P.A."/>
            <person name="Wortman J."/>
            <person name="Dyer P.S."/>
            <person name="Grigoriev I.V."/>
        </authorList>
    </citation>
    <scope>NUCLEOTIDE SEQUENCE [LARGE SCALE GENOMIC DNA]</scope>
    <source>
        <strain evidence="3">CBS 593.65</strain>
    </source>
</reference>
<feature type="compositionally biased region" description="Polar residues" evidence="1">
    <location>
        <begin position="239"/>
        <end position="253"/>
    </location>
</feature>
<feature type="compositionally biased region" description="Pro residues" evidence="1">
    <location>
        <begin position="303"/>
        <end position="314"/>
    </location>
</feature>
<evidence type="ECO:0000313" key="2">
    <source>
        <dbReference type="EMBL" id="OJJ61819.1"/>
    </source>
</evidence>
<feature type="compositionally biased region" description="Polar residues" evidence="1">
    <location>
        <begin position="395"/>
        <end position="404"/>
    </location>
</feature>
<feature type="compositionally biased region" description="Polar residues" evidence="1">
    <location>
        <begin position="345"/>
        <end position="358"/>
    </location>
</feature>
<organism evidence="2 3">
    <name type="scientific">Aspergillus sydowii CBS 593.65</name>
    <dbReference type="NCBI Taxonomy" id="1036612"/>
    <lineage>
        <taxon>Eukaryota</taxon>
        <taxon>Fungi</taxon>
        <taxon>Dikarya</taxon>
        <taxon>Ascomycota</taxon>
        <taxon>Pezizomycotina</taxon>
        <taxon>Eurotiomycetes</taxon>
        <taxon>Eurotiomycetidae</taxon>
        <taxon>Eurotiales</taxon>
        <taxon>Aspergillaceae</taxon>
        <taxon>Aspergillus</taxon>
        <taxon>Aspergillus subgen. Nidulantes</taxon>
    </lineage>
</organism>
<feature type="compositionally biased region" description="Basic and acidic residues" evidence="1">
    <location>
        <begin position="363"/>
        <end position="373"/>
    </location>
</feature>
<dbReference type="VEuPathDB" id="FungiDB:ASPSYDRAFT_40365"/>
<gene>
    <name evidence="2" type="ORF">ASPSYDRAFT_40365</name>
</gene>
<dbReference type="GeneID" id="63762145"/>
<evidence type="ECO:0000313" key="3">
    <source>
        <dbReference type="Proteomes" id="UP000184356"/>
    </source>
</evidence>
<feature type="region of interest" description="Disordered" evidence="1">
    <location>
        <begin position="182"/>
        <end position="446"/>
    </location>
</feature>
<proteinExistence type="predicted"/>
<dbReference type="EMBL" id="KV878583">
    <property type="protein sequence ID" value="OJJ61819.1"/>
    <property type="molecule type" value="Genomic_DNA"/>
</dbReference>
<accession>A0A1L9TQW1</accession>
<keyword evidence="3" id="KW-1185">Reference proteome</keyword>
<sequence length="598" mass="68351">MAHPHNAPAHPGERPHVLFNNPHALVNHDQLANQINQLHIQQERFSPGNGRRSSRDSIVSTDIDEDAATWYVGYTFFKAQPAPGYPYSWRKIDKAKINLGQGDLADLIRKRARNISTADQYQSLTPVKRPHVDRVIEDLQQNNPQFQWSCAYVREETRDVKGKSFRRDYETTSMSIILVGKRANRSLSGGSPDFRDRRPSQVQHPSSENQHRPIVGSGPFADPRSVPNISPTPMPSQIPGIQSGFTQSHQQGPSAFHLPPQNPMAAQNAVAAQNPMAGRTPMPGPQHSDHGNWAQEVPKDSLPHPPLPHPPNPRPTVHNPMSQPFVANARPDAQDHHARRVKMDSNVQNNRNETAHQNTIHRHQADFHADNRMNTKGKRGKSPKPQFGSEPDLVNDSSSSSGDENLTPEYYDDDSEEEFSSREIKSNKARLPSRGNFHRGARSPSQLYHRYRTHYRKQPRQIADRGYRRYRDDADVDLFPAEEMHSARSVARAHGGGRQWGVQPRIIHQEPSSDELDVLMMNQYRGQPQNESRSRILDNWQAELAQRENFIEYQEQRLKNTFRNDRMDDMSYMHPSRSLRDPIPGYPRGYPLRTLNYY</sequence>